<keyword evidence="2" id="KW-1185">Reference proteome</keyword>
<evidence type="ECO:0000313" key="1">
    <source>
        <dbReference type="EMBL" id="MBA1145277.1"/>
    </source>
</evidence>
<gene>
    <name evidence="1" type="ORF">H0241_34500</name>
</gene>
<comment type="caution">
    <text evidence="1">The sequence shown here is derived from an EMBL/GenBank/DDBJ whole genome shotgun (WGS) entry which is preliminary data.</text>
</comment>
<dbReference type="RefSeq" id="WP_181062169.1">
    <property type="nucleotide sequence ID" value="NZ_JACDTY010000039.1"/>
</dbReference>
<protein>
    <submittedName>
        <fullName evidence="1">Uncharacterized protein</fullName>
    </submittedName>
</protein>
<sequence length="123" mass="11998">MIEQTASVSAGIVSFLQSSGLSSSPVRTQAGAFAPDPVDLPLSIGTAGAVPLPAPATSLRQGAAGAPGAAAVGQGISCIRTEDGTVILFDRLTGRAVSGLTRVAAEAALRRLAADSLPAASTA</sequence>
<dbReference type="Proteomes" id="UP000558284">
    <property type="component" value="Unassembled WGS sequence"/>
</dbReference>
<dbReference type="AlphaFoldDB" id="A0A838BGV0"/>
<reference evidence="1 2" key="1">
    <citation type="submission" date="2020-07" db="EMBL/GenBank/DDBJ databases">
        <title>Definition of the novel symbiovar canariense within Mesorhizobium novociceri, a new species of genus Mesorhizobium nodulating Cicer canariense in the Caldera de Taburiente National Park (La Palma, Canary Islands).</title>
        <authorList>
            <person name="Leon-Barrios M."/>
            <person name="Perez-Yepez J."/>
            <person name="Flores-Felix J.D."/>
            <person name="Ramirez-Baena M.H."/>
            <person name="Pulido-Suarez L."/>
            <person name="Igual J.M."/>
            <person name="Velazquez E."/>
            <person name="Peix A."/>
        </authorList>
    </citation>
    <scope>NUCLEOTIDE SEQUENCE [LARGE SCALE GENOMIC DNA]</scope>
    <source>
        <strain evidence="1 2">CCANP35</strain>
    </source>
</reference>
<organism evidence="1 2">
    <name type="scientific">Mesorhizobium neociceri</name>
    <dbReference type="NCBI Taxonomy" id="1307853"/>
    <lineage>
        <taxon>Bacteria</taxon>
        <taxon>Pseudomonadati</taxon>
        <taxon>Pseudomonadota</taxon>
        <taxon>Alphaproteobacteria</taxon>
        <taxon>Hyphomicrobiales</taxon>
        <taxon>Phyllobacteriaceae</taxon>
        <taxon>Mesorhizobium</taxon>
    </lineage>
</organism>
<name>A0A838BGV0_9HYPH</name>
<evidence type="ECO:0000313" key="2">
    <source>
        <dbReference type="Proteomes" id="UP000558284"/>
    </source>
</evidence>
<dbReference type="EMBL" id="JACDTY010000039">
    <property type="protein sequence ID" value="MBA1145277.1"/>
    <property type="molecule type" value="Genomic_DNA"/>
</dbReference>
<accession>A0A838BGV0</accession>
<proteinExistence type="predicted"/>